<proteinExistence type="predicted"/>
<evidence type="ECO:0000313" key="2">
    <source>
        <dbReference type="EMBL" id="GGQ08137.1"/>
    </source>
</evidence>
<dbReference type="EMBL" id="BMSV01000005">
    <property type="protein sequence ID" value="GGQ08137.1"/>
    <property type="molecule type" value="Genomic_DNA"/>
</dbReference>
<dbReference type="InterPro" id="IPR000182">
    <property type="entry name" value="GNAT_dom"/>
</dbReference>
<evidence type="ECO:0000313" key="3">
    <source>
        <dbReference type="Proteomes" id="UP000654123"/>
    </source>
</evidence>
<reference evidence="2" key="2">
    <citation type="submission" date="2020-09" db="EMBL/GenBank/DDBJ databases">
        <authorList>
            <person name="Sun Q."/>
            <person name="Ohkuma M."/>
        </authorList>
    </citation>
    <scope>NUCLEOTIDE SEQUENCE</scope>
    <source>
        <strain evidence="2">JCM 4335</strain>
    </source>
</reference>
<evidence type="ECO:0000259" key="1">
    <source>
        <dbReference type="PROSITE" id="PS51186"/>
    </source>
</evidence>
<dbReference type="InterPro" id="IPR039968">
    <property type="entry name" value="BcerS-like"/>
</dbReference>
<accession>A0A918AZS8</accession>
<dbReference type="InterPro" id="IPR016181">
    <property type="entry name" value="Acyl_CoA_acyltransferase"/>
</dbReference>
<dbReference type="AlphaFoldDB" id="A0A918AZS8"/>
<dbReference type="Gene3D" id="3.40.630.30">
    <property type="match status" value="1"/>
</dbReference>
<gene>
    <name evidence="2" type="ORF">GCM10010249_28170</name>
</gene>
<dbReference type="PANTHER" id="PTHR41368:SF1">
    <property type="entry name" value="PROTEIN YGHO"/>
    <property type="match status" value="1"/>
</dbReference>
<name>A0A918AZS8_9ACTN</name>
<dbReference type="GO" id="GO:0016747">
    <property type="term" value="F:acyltransferase activity, transferring groups other than amino-acyl groups"/>
    <property type="evidence" value="ECO:0007669"/>
    <property type="project" value="InterPro"/>
</dbReference>
<keyword evidence="3" id="KW-1185">Reference proteome</keyword>
<dbReference type="PROSITE" id="PS51186">
    <property type="entry name" value="GNAT"/>
    <property type="match status" value="1"/>
</dbReference>
<dbReference type="Proteomes" id="UP000654123">
    <property type="component" value="Unassembled WGS sequence"/>
</dbReference>
<feature type="domain" description="N-acetyltransferase" evidence="1">
    <location>
        <begin position="207"/>
        <end position="384"/>
    </location>
</feature>
<organism evidence="2 3">
    <name type="scientific">Streptomyces roseolilacinus</name>
    <dbReference type="NCBI Taxonomy" id="66904"/>
    <lineage>
        <taxon>Bacteria</taxon>
        <taxon>Bacillati</taxon>
        <taxon>Actinomycetota</taxon>
        <taxon>Actinomycetes</taxon>
        <taxon>Kitasatosporales</taxon>
        <taxon>Streptomycetaceae</taxon>
        <taxon>Streptomyces</taxon>
    </lineage>
</organism>
<sequence>MSGVPARGESGVTVHRVRTRSERRRFLELPYRLHRHEPHWVPPLRGEQRWLVRREANPFFDHGEVRLLVARRGRRVVGRVAAVDDPRRRDAAGAKEGSFGLFACAPDVEAARALFDAAGGWLRARGAESVTGPADFTTNDPCGLLVDGFDRPPAVGMPYHPPYYAELFAACGLAKAKDLLAWETATTLHEQERIRRVAEFAGRRGDVTVRPLDLRDFPAECDRIRSLYNSAWERNWGFVPLTDREFDAQARRLRPLLVPDLALVAEVGGEPAAFSLALPDVAPALAAARGRMHTCGVPTGLFRFLRARRRLDAIRVMAQGVRAEHRFLGLGLLLSVRTSQAAARLGYRTAEISWVLEDNEAATLTLRRLGARPHKRYRLYRYAL</sequence>
<dbReference type="PANTHER" id="PTHR41368">
    <property type="entry name" value="PROTEIN YGHO"/>
    <property type="match status" value="1"/>
</dbReference>
<comment type="caution">
    <text evidence="2">The sequence shown here is derived from an EMBL/GenBank/DDBJ whole genome shotgun (WGS) entry which is preliminary data.</text>
</comment>
<reference evidence="2" key="1">
    <citation type="journal article" date="2014" name="Int. J. Syst. Evol. Microbiol.">
        <title>Complete genome sequence of Corynebacterium casei LMG S-19264T (=DSM 44701T), isolated from a smear-ripened cheese.</title>
        <authorList>
            <consortium name="US DOE Joint Genome Institute (JGI-PGF)"/>
            <person name="Walter F."/>
            <person name="Albersmeier A."/>
            <person name="Kalinowski J."/>
            <person name="Ruckert C."/>
        </authorList>
    </citation>
    <scope>NUCLEOTIDE SEQUENCE</scope>
    <source>
        <strain evidence="2">JCM 4335</strain>
    </source>
</reference>
<protein>
    <recommendedName>
        <fullName evidence="1">N-acetyltransferase domain-containing protein</fullName>
    </recommendedName>
</protein>
<dbReference type="SUPFAM" id="SSF55729">
    <property type="entry name" value="Acyl-CoA N-acyltransferases (Nat)"/>
    <property type="match status" value="1"/>
</dbReference>